<evidence type="ECO:0000313" key="2">
    <source>
        <dbReference type="EMBL" id="OWY94613.1"/>
    </source>
</evidence>
<comment type="caution">
    <text evidence="2">The sequence shown here is derived from an EMBL/GenBank/DDBJ whole genome shotgun (WGS) entry which is preliminary data.</text>
</comment>
<gene>
    <name evidence="2" type="ORF">PHMEG_00035607</name>
</gene>
<name>A0A225UNP2_9STRA</name>
<organism evidence="2 3">
    <name type="scientific">Phytophthora megakarya</name>
    <dbReference type="NCBI Taxonomy" id="4795"/>
    <lineage>
        <taxon>Eukaryota</taxon>
        <taxon>Sar</taxon>
        <taxon>Stramenopiles</taxon>
        <taxon>Oomycota</taxon>
        <taxon>Peronosporomycetes</taxon>
        <taxon>Peronosporales</taxon>
        <taxon>Peronosporaceae</taxon>
        <taxon>Phytophthora</taxon>
    </lineage>
</organism>
<sequence length="37" mass="3864">GRTPSASGTPTPSSCSSRRTSGTSAEMKRRGLKGQPW</sequence>
<feature type="region of interest" description="Disordered" evidence="1">
    <location>
        <begin position="1"/>
        <end position="37"/>
    </location>
</feature>
<evidence type="ECO:0000256" key="1">
    <source>
        <dbReference type="SAM" id="MobiDB-lite"/>
    </source>
</evidence>
<protein>
    <submittedName>
        <fullName evidence="2">Uncharacterized protein</fullName>
    </submittedName>
</protein>
<keyword evidence="3" id="KW-1185">Reference proteome</keyword>
<evidence type="ECO:0000313" key="3">
    <source>
        <dbReference type="Proteomes" id="UP000198211"/>
    </source>
</evidence>
<dbReference type="EMBL" id="NBNE01014093">
    <property type="protein sequence ID" value="OWY94613.1"/>
    <property type="molecule type" value="Genomic_DNA"/>
</dbReference>
<reference evidence="3" key="1">
    <citation type="submission" date="2017-03" db="EMBL/GenBank/DDBJ databases">
        <title>Phytopthora megakarya and P. palmivora, two closely related causual agents of cacao black pod achieved similar genome size and gene model numbers by different mechanisms.</title>
        <authorList>
            <person name="Ali S."/>
            <person name="Shao J."/>
            <person name="Larry D.J."/>
            <person name="Kronmiller B."/>
            <person name="Shen D."/>
            <person name="Strem M.D."/>
            <person name="Melnick R.L."/>
            <person name="Guiltinan M.J."/>
            <person name="Tyler B.M."/>
            <person name="Meinhardt L.W."/>
            <person name="Bailey B.A."/>
        </authorList>
    </citation>
    <scope>NUCLEOTIDE SEQUENCE [LARGE SCALE GENOMIC DNA]</scope>
    <source>
        <strain evidence="3">zdho120</strain>
    </source>
</reference>
<feature type="compositionally biased region" description="Low complexity" evidence="1">
    <location>
        <begin position="1"/>
        <end position="24"/>
    </location>
</feature>
<accession>A0A225UNP2</accession>
<dbReference type="Proteomes" id="UP000198211">
    <property type="component" value="Unassembled WGS sequence"/>
</dbReference>
<feature type="non-terminal residue" evidence="2">
    <location>
        <position position="1"/>
    </location>
</feature>
<proteinExistence type="predicted"/>
<dbReference type="AlphaFoldDB" id="A0A225UNP2"/>